<accession>A0ABP7GF53</accession>
<dbReference type="Pfam" id="PF03457">
    <property type="entry name" value="HA"/>
    <property type="match status" value="1"/>
</dbReference>
<evidence type="ECO:0000256" key="1">
    <source>
        <dbReference type="SAM" id="MobiDB-lite"/>
    </source>
</evidence>
<reference evidence="4" key="1">
    <citation type="journal article" date="2019" name="Int. J. Syst. Evol. Microbiol.">
        <title>The Global Catalogue of Microorganisms (GCM) 10K type strain sequencing project: providing services to taxonomists for standard genome sequencing and annotation.</title>
        <authorList>
            <consortium name="The Broad Institute Genomics Platform"/>
            <consortium name="The Broad Institute Genome Sequencing Center for Infectious Disease"/>
            <person name="Wu L."/>
            <person name="Ma J."/>
        </authorList>
    </citation>
    <scope>NUCLEOTIDE SEQUENCE [LARGE SCALE GENOMIC DNA]</scope>
    <source>
        <strain evidence="4">JCM 30846</strain>
    </source>
</reference>
<gene>
    <name evidence="3" type="ORF">GCM10023082_61910</name>
</gene>
<sequence length="255" mass="28517">MTAADTSRHLRLRRHCLRLRSPTASVSAAFAGDRLADDRYVTAAVTRVPHERPGTTRLPRLLSTDALRRAGLGHTEKAQWLSNLRRAGALDGHPEWETALKEVDEDWNPSWSADWQRHYAALRELVAEEEGQAEVLPGVTVHGMDNGKWPARQRTPKVWQALTDGQRERLEQPGITPLAPAPEQPTRASTTFERAWRPSRSTEPAQGSVKVPRAHAELLEDRAEVRLGVWIMNQKTRRAKLATDKLPALAAPGLE</sequence>
<feature type="domain" description="Helicase-associated" evidence="2">
    <location>
        <begin position="111"/>
        <end position="172"/>
    </location>
</feature>
<dbReference type="InterPro" id="IPR005114">
    <property type="entry name" value="Helicase_assoc"/>
</dbReference>
<evidence type="ECO:0000313" key="3">
    <source>
        <dbReference type="EMBL" id="GAA3759039.1"/>
    </source>
</evidence>
<feature type="region of interest" description="Disordered" evidence="1">
    <location>
        <begin position="167"/>
        <end position="211"/>
    </location>
</feature>
<dbReference type="EMBL" id="BAABEP010000080">
    <property type="protein sequence ID" value="GAA3759039.1"/>
    <property type="molecule type" value="Genomic_DNA"/>
</dbReference>
<keyword evidence="4" id="KW-1185">Reference proteome</keyword>
<proteinExistence type="predicted"/>
<protein>
    <recommendedName>
        <fullName evidence="2">Helicase-associated domain-containing protein</fullName>
    </recommendedName>
</protein>
<evidence type="ECO:0000259" key="2">
    <source>
        <dbReference type="Pfam" id="PF03457"/>
    </source>
</evidence>
<evidence type="ECO:0000313" key="4">
    <source>
        <dbReference type="Proteomes" id="UP001499884"/>
    </source>
</evidence>
<name>A0ABP7GF53_9ACTN</name>
<dbReference type="Proteomes" id="UP001499884">
    <property type="component" value="Unassembled WGS sequence"/>
</dbReference>
<organism evidence="3 4">
    <name type="scientific">Streptomyces tremellae</name>
    <dbReference type="NCBI Taxonomy" id="1124239"/>
    <lineage>
        <taxon>Bacteria</taxon>
        <taxon>Bacillati</taxon>
        <taxon>Actinomycetota</taxon>
        <taxon>Actinomycetes</taxon>
        <taxon>Kitasatosporales</taxon>
        <taxon>Streptomycetaceae</taxon>
        <taxon>Streptomyces</taxon>
    </lineage>
</organism>
<comment type="caution">
    <text evidence="3">The sequence shown here is derived from an EMBL/GenBank/DDBJ whole genome shotgun (WGS) entry which is preliminary data.</text>
</comment>